<reference evidence="6" key="1">
    <citation type="journal article" date="2019" name="Int. J. Syst. Evol. Microbiol.">
        <title>The Global Catalogue of Microorganisms (GCM) 10K type strain sequencing project: providing services to taxonomists for standard genome sequencing and annotation.</title>
        <authorList>
            <consortium name="The Broad Institute Genomics Platform"/>
            <consortium name="The Broad Institute Genome Sequencing Center for Infectious Disease"/>
            <person name="Wu L."/>
            <person name="Ma J."/>
        </authorList>
    </citation>
    <scope>NUCLEOTIDE SEQUENCE [LARGE SCALE GENOMIC DNA]</scope>
    <source>
        <strain evidence="6">JCM 16014</strain>
    </source>
</reference>
<protein>
    <recommendedName>
        <fullName evidence="4">HTH luxR-type domain-containing protein</fullName>
    </recommendedName>
</protein>
<dbReference type="SMART" id="SM00421">
    <property type="entry name" value="HTH_LUXR"/>
    <property type="match status" value="1"/>
</dbReference>
<keyword evidence="1" id="KW-0805">Transcription regulation</keyword>
<keyword evidence="3" id="KW-0804">Transcription</keyword>
<dbReference type="Proteomes" id="UP001500751">
    <property type="component" value="Unassembled WGS sequence"/>
</dbReference>
<dbReference type="EMBL" id="BAAAQN010000025">
    <property type="protein sequence ID" value="GAA2037781.1"/>
    <property type="molecule type" value="Genomic_DNA"/>
</dbReference>
<keyword evidence="6" id="KW-1185">Reference proteome</keyword>
<keyword evidence="2" id="KW-0238">DNA-binding</keyword>
<evidence type="ECO:0000256" key="2">
    <source>
        <dbReference type="ARBA" id="ARBA00023125"/>
    </source>
</evidence>
<feature type="domain" description="HTH luxR-type" evidence="4">
    <location>
        <begin position="153"/>
        <end position="218"/>
    </location>
</feature>
<evidence type="ECO:0000256" key="3">
    <source>
        <dbReference type="ARBA" id="ARBA00023163"/>
    </source>
</evidence>
<sequence>MAETAAVLDRADCPDLAARLHAAVDDVLGAYDRKQAVESADREILGCLREVEESCLKNPPQVGQLLQIQRAARMPTTAGGPGELESFAPPTRPGVEIRILPGLTTWLAVIDSIAVVLPKQQDRPERERTVLRAPAVLAVATWAFHQARPAPPLGTALPQLSQLEVRILRCLSAGLKDEQAARRLEISVRTYRRRVTSLCDRLHASSRFEAGVAAAKRGLV</sequence>
<dbReference type="PANTHER" id="PTHR43214">
    <property type="entry name" value="TWO-COMPONENT RESPONSE REGULATOR"/>
    <property type="match status" value="1"/>
</dbReference>
<accession>A0ABP5G4S6</accession>
<proteinExistence type="predicted"/>
<gene>
    <name evidence="5" type="ORF">GCM10009839_43930</name>
</gene>
<organism evidence="5 6">
    <name type="scientific">Catenulispora yoronensis</name>
    <dbReference type="NCBI Taxonomy" id="450799"/>
    <lineage>
        <taxon>Bacteria</taxon>
        <taxon>Bacillati</taxon>
        <taxon>Actinomycetota</taxon>
        <taxon>Actinomycetes</taxon>
        <taxon>Catenulisporales</taxon>
        <taxon>Catenulisporaceae</taxon>
        <taxon>Catenulispora</taxon>
    </lineage>
</organism>
<dbReference type="RefSeq" id="WP_344667500.1">
    <property type="nucleotide sequence ID" value="NZ_BAAAQN010000025.1"/>
</dbReference>
<comment type="caution">
    <text evidence="5">The sequence shown here is derived from an EMBL/GenBank/DDBJ whole genome shotgun (WGS) entry which is preliminary data.</text>
</comment>
<evidence type="ECO:0000313" key="6">
    <source>
        <dbReference type="Proteomes" id="UP001500751"/>
    </source>
</evidence>
<evidence type="ECO:0000256" key="1">
    <source>
        <dbReference type="ARBA" id="ARBA00023015"/>
    </source>
</evidence>
<evidence type="ECO:0000259" key="4">
    <source>
        <dbReference type="PROSITE" id="PS50043"/>
    </source>
</evidence>
<dbReference type="PANTHER" id="PTHR43214:SF24">
    <property type="entry name" value="TRANSCRIPTIONAL REGULATORY PROTEIN NARL-RELATED"/>
    <property type="match status" value="1"/>
</dbReference>
<dbReference type="PROSITE" id="PS50043">
    <property type="entry name" value="HTH_LUXR_2"/>
    <property type="match status" value="1"/>
</dbReference>
<name>A0ABP5G4S6_9ACTN</name>
<dbReference type="InterPro" id="IPR016032">
    <property type="entry name" value="Sig_transdc_resp-reg_C-effctor"/>
</dbReference>
<dbReference type="SUPFAM" id="SSF46894">
    <property type="entry name" value="C-terminal effector domain of the bipartite response regulators"/>
    <property type="match status" value="1"/>
</dbReference>
<dbReference type="Gene3D" id="1.10.10.10">
    <property type="entry name" value="Winged helix-like DNA-binding domain superfamily/Winged helix DNA-binding domain"/>
    <property type="match status" value="1"/>
</dbReference>
<dbReference type="InterPro" id="IPR039420">
    <property type="entry name" value="WalR-like"/>
</dbReference>
<dbReference type="InterPro" id="IPR036388">
    <property type="entry name" value="WH-like_DNA-bd_sf"/>
</dbReference>
<dbReference type="Pfam" id="PF00196">
    <property type="entry name" value="GerE"/>
    <property type="match status" value="1"/>
</dbReference>
<evidence type="ECO:0000313" key="5">
    <source>
        <dbReference type="EMBL" id="GAA2037781.1"/>
    </source>
</evidence>
<dbReference type="InterPro" id="IPR000792">
    <property type="entry name" value="Tscrpt_reg_LuxR_C"/>
</dbReference>